<evidence type="ECO:0000313" key="3">
    <source>
        <dbReference type="Proteomes" id="UP000217446"/>
    </source>
</evidence>
<dbReference type="InterPro" id="IPR032466">
    <property type="entry name" value="Metal_Hydrolase"/>
</dbReference>
<name>A0A286PG74_STROL</name>
<dbReference type="Gene3D" id="3.20.20.140">
    <property type="entry name" value="Metal-dependent hydrolases"/>
    <property type="match status" value="1"/>
</dbReference>
<keyword evidence="3" id="KW-1185">Reference proteome</keyword>
<keyword evidence="2" id="KW-0378">Hydrolase</keyword>
<feature type="region of interest" description="Disordered" evidence="1">
    <location>
        <begin position="1"/>
        <end position="21"/>
    </location>
</feature>
<accession>A0A286PG74</accession>
<feature type="compositionally biased region" description="Basic and acidic residues" evidence="1">
    <location>
        <begin position="74"/>
        <end position="93"/>
    </location>
</feature>
<organism evidence="2 3">
    <name type="scientific">Streptomyces olivochromogenes</name>
    <dbReference type="NCBI Taxonomy" id="1963"/>
    <lineage>
        <taxon>Bacteria</taxon>
        <taxon>Bacillati</taxon>
        <taxon>Actinomycetota</taxon>
        <taxon>Actinomycetes</taxon>
        <taxon>Kitasatosporales</taxon>
        <taxon>Streptomycetaceae</taxon>
        <taxon>Streptomyces</taxon>
    </lineage>
</organism>
<gene>
    <name evidence="2" type="ORF">SO3561_10126</name>
</gene>
<dbReference type="Proteomes" id="UP000217446">
    <property type="component" value="Unassembled WGS sequence"/>
</dbReference>
<dbReference type="GO" id="GO:0016787">
    <property type="term" value="F:hydrolase activity"/>
    <property type="evidence" value="ECO:0007669"/>
    <property type="project" value="UniProtKB-KW"/>
</dbReference>
<comment type="caution">
    <text evidence="2">The sequence shown here is derived from an EMBL/GenBank/DDBJ whole genome shotgun (WGS) entry which is preliminary data.</text>
</comment>
<feature type="region of interest" description="Disordered" evidence="1">
    <location>
        <begin position="73"/>
        <end position="95"/>
    </location>
</feature>
<proteinExistence type="predicted"/>
<protein>
    <submittedName>
        <fullName evidence="2">Amidohydrolase</fullName>
    </submittedName>
</protein>
<dbReference type="EMBL" id="BDQI01000056">
    <property type="protein sequence ID" value="GAX58553.1"/>
    <property type="molecule type" value="Genomic_DNA"/>
</dbReference>
<dbReference type="SUPFAM" id="SSF51556">
    <property type="entry name" value="Metallo-dependent hydrolases"/>
    <property type="match status" value="1"/>
</dbReference>
<evidence type="ECO:0000256" key="1">
    <source>
        <dbReference type="SAM" id="MobiDB-lite"/>
    </source>
</evidence>
<dbReference type="AlphaFoldDB" id="A0A286PG74"/>
<sequence length="140" mass="15133">MNCGLSAACPEARTNAGRSSHSGARVAFGEFVVSRNRQVAGRTQIVSTSTPPWYHRSGVRYCRVTVETVGLTHPEMEPRGTPEVHGRQPDRHQRFGNFATVPLPDVEGAVSEAEHALDEIDADGVVPLSNYEGVHLGDAK</sequence>
<evidence type="ECO:0000313" key="2">
    <source>
        <dbReference type="EMBL" id="GAX58553.1"/>
    </source>
</evidence>
<reference evidence="3" key="1">
    <citation type="submission" date="2017-05" db="EMBL/GenBank/DDBJ databases">
        <title>Streptomyces olivochromogenes NBRC 3561 whole genome shotgun sequence.</title>
        <authorList>
            <person name="Dohra H."/>
            <person name="Kodani S."/>
        </authorList>
    </citation>
    <scope>NUCLEOTIDE SEQUENCE [LARGE SCALE GENOMIC DNA]</scope>
    <source>
        <strain evidence="3">NBRC 3561</strain>
    </source>
</reference>